<dbReference type="Proteomes" id="UP001197247">
    <property type="component" value="Unassembled WGS sequence"/>
</dbReference>
<proteinExistence type="predicted"/>
<evidence type="ECO:0000313" key="2">
    <source>
        <dbReference type="Proteomes" id="UP001197247"/>
    </source>
</evidence>
<accession>A0ABS5TLU3</accession>
<dbReference type="EMBL" id="JAHBAY010000010">
    <property type="protein sequence ID" value="MBT0771818.1"/>
    <property type="molecule type" value="Genomic_DNA"/>
</dbReference>
<organism evidence="1 2">
    <name type="scientific">Kineosporia corallincola</name>
    <dbReference type="NCBI Taxonomy" id="2835133"/>
    <lineage>
        <taxon>Bacteria</taxon>
        <taxon>Bacillati</taxon>
        <taxon>Actinomycetota</taxon>
        <taxon>Actinomycetes</taxon>
        <taxon>Kineosporiales</taxon>
        <taxon>Kineosporiaceae</taxon>
        <taxon>Kineosporia</taxon>
    </lineage>
</organism>
<keyword evidence="2" id="KW-1185">Reference proteome</keyword>
<sequence>MQLGITTRTYGDGDQSWLGSRDGTDVPQTCTIATSTLTAGTHFPDGYIPSGTPLARFTSGGNAGRYTVLNNAASDGSQTLVGYLLTDQPVRDAAAPLVASYIYRGRIRIPRLPSFAQSLITSGVQSGNPRFIYTTIA</sequence>
<evidence type="ECO:0000313" key="1">
    <source>
        <dbReference type="EMBL" id="MBT0771818.1"/>
    </source>
</evidence>
<reference evidence="1 2" key="1">
    <citation type="submission" date="2021-05" db="EMBL/GenBank/DDBJ databases">
        <title>Kineosporia and Streptomyces sp. nov. two new marine actinobacteria isolated from Coral.</title>
        <authorList>
            <person name="Buangrab K."/>
            <person name="Sutthacheep M."/>
            <person name="Yeemin T."/>
            <person name="Harunari E."/>
            <person name="Igarashi Y."/>
            <person name="Kanchanasin P."/>
            <person name="Tanasupawat S."/>
            <person name="Phongsopitanun W."/>
        </authorList>
    </citation>
    <scope>NUCLEOTIDE SEQUENCE [LARGE SCALE GENOMIC DNA]</scope>
    <source>
        <strain evidence="1 2">J2-2</strain>
    </source>
</reference>
<protein>
    <submittedName>
        <fullName evidence="1">Uncharacterized protein</fullName>
    </submittedName>
</protein>
<comment type="caution">
    <text evidence="1">The sequence shown here is derived from an EMBL/GenBank/DDBJ whole genome shotgun (WGS) entry which is preliminary data.</text>
</comment>
<name>A0ABS5TLU3_9ACTN</name>
<gene>
    <name evidence="1" type="ORF">KIH74_22950</name>
</gene>
<dbReference type="RefSeq" id="WP_214158189.1">
    <property type="nucleotide sequence ID" value="NZ_JAHBAY010000010.1"/>
</dbReference>